<keyword evidence="4" id="KW-1185">Reference proteome</keyword>
<dbReference type="RefSeq" id="WP_076095838.1">
    <property type="nucleotide sequence ID" value="NZ_MTHD01000004.1"/>
</dbReference>
<feature type="chain" id="PRO_5012887274" description="ABC transporter permease" evidence="2">
    <location>
        <begin position="18"/>
        <end position="140"/>
    </location>
</feature>
<reference evidence="3 4" key="1">
    <citation type="submission" date="2016-10" db="EMBL/GenBank/DDBJ databases">
        <title>Alkaliphiles isolated from bioreactors.</title>
        <authorList>
            <person name="Salah Z."/>
            <person name="Rout S.P."/>
            <person name="Humphreys P.N."/>
        </authorList>
    </citation>
    <scope>NUCLEOTIDE SEQUENCE [LARGE SCALE GENOMIC DNA]</scope>
    <source>
        <strain evidence="3 4">ZS02</strain>
    </source>
</reference>
<dbReference type="EMBL" id="MTHD01000004">
    <property type="protein sequence ID" value="OMG53114.1"/>
    <property type="molecule type" value="Genomic_DNA"/>
</dbReference>
<evidence type="ECO:0000313" key="4">
    <source>
        <dbReference type="Proteomes" id="UP000187526"/>
    </source>
</evidence>
<dbReference type="OrthoDB" id="9156296at2"/>
<gene>
    <name evidence="3" type="ORF">BJN45_12845</name>
</gene>
<keyword evidence="2" id="KW-0732">Signal</keyword>
<feature type="signal peptide" evidence="2">
    <location>
        <begin position="1"/>
        <end position="17"/>
    </location>
</feature>
<organism evidence="3 4">
    <name type="scientific">Azonexus hydrophilus</name>
    <dbReference type="NCBI Taxonomy" id="418702"/>
    <lineage>
        <taxon>Bacteria</taxon>
        <taxon>Pseudomonadati</taxon>
        <taxon>Pseudomonadota</taxon>
        <taxon>Betaproteobacteria</taxon>
        <taxon>Rhodocyclales</taxon>
        <taxon>Azonexaceae</taxon>
        <taxon>Azonexus</taxon>
    </lineage>
</organism>
<keyword evidence="1" id="KW-0812">Transmembrane</keyword>
<protein>
    <recommendedName>
        <fullName evidence="5">ABC transporter permease</fullName>
    </recommendedName>
</protein>
<dbReference type="AlphaFoldDB" id="A0A1R1I3B8"/>
<accession>A0A1R1I3B8</accession>
<sequence length="140" mass="15036">MRALLLSGWLLALPAAAHEIVVETLSGPANVVRLHYADGQPFAFEAYELYPAGSEVPGQVGRTDARGRVVFIADDQPQWRLKAWSADGHGVEREIVVQAVGGTAVEVAATPARSSLWLAGLGGIFGLFGVWQLFLRKKKA</sequence>
<evidence type="ECO:0000313" key="3">
    <source>
        <dbReference type="EMBL" id="OMG53114.1"/>
    </source>
</evidence>
<keyword evidence="1" id="KW-1133">Transmembrane helix</keyword>
<evidence type="ECO:0008006" key="5">
    <source>
        <dbReference type="Google" id="ProtNLM"/>
    </source>
</evidence>
<comment type="caution">
    <text evidence="3">The sequence shown here is derived from an EMBL/GenBank/DDBJ whole genome shotgun (WGS) entry which is preliminary data.</text>
</comment>
<evidence type="ECO:0000256" key="1">
    <source>
        <dbReference type="SAM" id="Phobius"/>
    </source>
</evidence>
<dbReference type="STRING" id="418702.BJN45_12845"/>
<dbReference type="Proteomes" id="UP000187526">
    <property type="component" value="Unassembled WGS sequence"/>
</dbReference>
<name>A0A1R1I3B8_9RHOO</name>
<keyword evidence="1" id="KW-0472">Membrane</keyword>
<evidence type="ECO:0000256" key="2">
    <source>
        <dbReference type="SAM" id="SignalP"/>
    </source>
</evidence>
<feature type="transmembrane region" description="Helical" evidence="1">
    <location>
        <begin position="116"/>
        <end position="135"/>
    </location>
</feature>
<proteinExistence type="predicted"/>